<evidence type="ECO:0000256" key="1">
    <source>
        <dbReference type="SAM" id="Phobius"/>
    </source>
</evidence>
<protein>
    <submittedName>
        <fullName evidence="2">Uncharacterized protein</fullName>
    </submittedName>
</protein>
<gene>
    <name evidence="2" type="ORF">TNIN_328581</name>
</gene>
<dbReference type="Proteomes" id="UP000886998">
    <property type="component" value="Unassembled WGS sequence"/>
</dbReference>
<keyword evidence="1" id="KW-1133">Transmembrane helix</keyword>
<proteinExistence type="predicted"/>
<keyword evidence="1" id="KW-0812">Transmembrane</keyword>
<accession>A0A8X6YB87</accession>
<evidence type="ECO:0000313" key="3">
    <source>
        <dbReference type="Proteomes" id="UP000886998"/>
    </source>
</evidence>
<dbReference type="AlphaFoldDB" id="A0A8X6YB87"/>
<reference evidence="2" key="1">
    <citation type="submission" date="2020-08" db="EMBL/GenBank/DDBJ databases">
        <title>Multicomponent nature underlies the extraordinary mechanical properties of spider dragline silk.</title>
        <authorList>
            <person name="Kono N."/>
            <person name="Nakamura H."/>
            <person name="Mori M."/>
            <person name="Yoshida Y."/>
            <person name="Ohtoshi R."/>
            <person name="Malay A.D."/>
            <person name="Moran D.A.P."/>
            <person name="Tomita M."/>
            <person name="Numata K."/>
            <person name="Arakawa K."/>
        </authorList>
    </citation>
    <scope>NUCLEOTIDE SEQUENCE</scope>
</reference>
<comment type="caution">
    <text evidence="2">The sequence shown here is derived from an EMBL/GenBank/DDBJ whole genome shotgun (WGS) entry which is preliminary data.</text>
</comment>
<keyword evidence="1" id="KW-0472">Membrane</keyword>
<keyword evidence="3" id="KW-1185">Reference proteome</keyword>
<name>A0A8X6YB87_9ARAC</name>
<dbReference type="EMBL" id="BMAV01017721">
    <property type="protein sequence ID" value="GFY69610.1"/>
    <property type="molecule type" value="Genomic_DNA"/>
</dbReference>
<sequence length="123" mass="14664">MKIGRDDEKNVTLRERALRNASASASLLHDFLTSQITVENWKLHHEAFGIAWWMLCRFLTCLHLLFFSFFPARRRSSNVYYISALRLKRSEVKMAEMMSFTYTRVREEVSVIIFRFWRAMSCS</sequence>
<feature type="transmembrane region" description="Helical" evidence="1">
    <location>
        <begin position="50"/>
        <end position="70"/>
    </location>
</feature>
<organism evidence="2 3">
    <name type="scientific">Trichonephila inaurata madagascariensis</name>
    <dbReference type="NCBI Taxonomy" id="2747483"/>
    <lineage>
        <taxon>Eukaryota</taxon>
        <taxon>Metazoa</taxon>
        <taxon>Ecdysozoa</taxon>
        <taxon>Arthropoda</taxon>
        <taxon>Chelicerata</taxon>
        <taxon>Arachnida</taxon>
        <taxon>Araneae</taxon>
        <taxon>Araneomorphae</taxon>
        <taxon>Entelegynae</taxon>
        <taxon>Araneoidea</taxon>
        <taxon>Nephilidae</taxon>
        <taxon>Trichonephila</taxon>
        <taxon>Trichonephila inaurata</taxon>
    </lineage>
</organism>
<evidence type="ECO:0000313" key="2">
    <source>
        <dbReference type="EMBL" id="GFY69610.1"/>
    </source>
</evidence>